<dbReference type="InterPro" id="IPR059065">
    <property type="entry name" value="Ig_Tag1-like_4th"/>
</dbReference>
<evidence type="ECO:0000256" key="1">
    <source>
        <dbReference type="SAM" id="MobiDB-lite"/>
    </source>
</evidence>
<feature type="domain" description="Tag1-like fourth Ig-like" evidence="3">
    <location>
        <begin position="513"/>
        <end position="628"/>
    </location>
</feature>
<dbReference type="AlphaFoldDB" id="A0A6A5U8A5"/>
<evidence type="ECO:0000259" key="4">
    <source>
        <dbReference type="Pfam" id="PF26153"/>
    </source>
</evidence>
<dbReference type="GO" id="GO:0000329">
    <property type="term" value="C:fungal-type vacuole membrane"/>
    <property type="evidence" value="ECO:0007669"/>
    <property type="project" value="InterPro"/>
</dbReference>
<organism evidence="5 6">
    <name type="scientific">Byssothecium circinans</name>
    <dbReference type="NCBI Taxonomy" id="147558"/>
    <lineage>
        <taxon>Eukaryota</taxon>
        <taxon>Fungi</taxon>
        <taxon>Dikarya</taxon>
        <taxon>Ascomycota</taxon>
        <taxon>Pezizomycotina</taxon>
        <taxon>Dothideomycetes</taxon>
        <taxon>Pleosporomycetidae</taxon>
        <taxon>Pleosporales</taxon>
        <taxon>Massarineae</taxon>
        <taxon>Massarinaceae</taxon>
        <taxon>Byssothecium</taxon>
    </lineage>
</organism>
<feature type="domain" description="Tag1-like fifth Ig-like" evidence="4">
    <location>
        <begin position="665"/>
        <end position="774"/>
    </location>
</feature>
<dbReference type="Pfam" id="PF26174">
    <property type="entry name" value="LEA-2_1"/>
    <property type="match status" value="1"/>
</dbReference>
<dbReference type="PANTHER" id="PTHR35895:SF3">
    <property type="entry name" value="PRE-RRNA PROCESSING PROTEIN"/>
    <property type="match status" value="1"/>
</dbReference>
<evidence type="ECO:0000313" key="5">
    <source>
        <dbReference type="EMBL" id="KAF1960209.1"/>
    </source>
</evidence>
<dbReference type="Pfam" id="PF26153">
    <property type="entry name" value="LEA-2L_5"/>
    <property type="match status" value="1"/>
</dbReference>
<dbReference type="Proteomes" id="UP000800035">
    <property type="component" value="Unassembled WGS sequence"/>
</dbReference>
<dbReference type="InterPro" id="IPR059066">
    <property type="entry name" value="Ig_Tag1-like_5th"/>
</dbReference>
<accession>A0A6A5U8A5</accession>
<protein>
    <submittedName>
        <fullName evidence="5">Uncharacterized protein</fullName>
    </submittedName>
</protein>
<evidence type="ECO:0000313" key="6">
    <source>
        <dbReference type="Proteomes" id="UP000800035"/>
    </source>
</evidence>
<evidence type="ECO:0000259" key="3">
    <source>
        <dbReference type="Pfam" id="PF26150"/>
    </source>
</evidence>
<proteinExistence type="predicted"/>
<feature type="domain" description="Tag1 C-terminal" evidence="2">
    <location>
        <begin position="369"/>
        <end position="483"/>
    </location>
</feature>
<gene>
    <name evidence="5" type="ORF">CC80DRAFT_405150</name>
</gene>
<dbReference type="PANTHER" id="PTHR35895">
    <property type="entry name" value="CHROMOSOME 16, WHOLE GENOME SHOTGUN SEQUENCE"/>
    <property type="match status" value="1"/>
</dbReference>
<dbReference type="Pfam" id="PF26150">
    <property type="entry name" value="LEA-2_4"/>
    <property type="match status" value="1"/>
</dbReference>
<feature type="region of interest" description="Disordered" evidence="1">
    <location>
        <begin position="641"/>
        <end position="665"/>
    </location>
</feature>
<dbReference type="InterPro" id="IPR046368">
    <property type="entry name" value="Tag1"/>
</dbReference>
<dbReference type="OrthoDB" id="5596576at2759"/>
<dbReference type="EMBL" id="ML976983">
    <property type="protein sequence ID" value="KAF1960209.1"/>
    <property type="molecule type" value="Genomic_DNA"/>
</dbReference>
<evidence type="ECO:0000259" key="2">
    <source>
        <dbReference type="Pfam" id="PF22786"/>
    </source>
</evidence>
<name>A0A6A5U8A5_9PLEO</name>
<reference evidence="5" key="1">
    <citation type="journal article" date="2020" name="Stud. Mycol.">
        <title>101 Dothideomycetes genomes: a test case for predicting lifestyles and emergence of pathogens.</title>
        <authorList>
            <person name="Haridas S."/>
            <person name="Albert R."/>
            <person name="Binder M."/>
            <person name="Bloem J."/>
            <person name="Labutti K."/>
            <person name="Salamov A."/>
            <person name="Andreopoulos B."/>
            <person name="Baker S."/>
            <person name="Barry K."/>
            <person name="Bills G."/>
            <person name="Bluhm B."/>
            <person name="Cannon C."/>
            <person name="Castanera R."/>
            <person name="Culley D."/>
            <person name="Daum C."/>
            <person name="Ezra D."/>
            <person name="Gonzalez J."/>
            <person name="Henrissat B."/>
            <person name="Kuo A."/>
            <person name="Liang C."/>
            <person name="Lipzen A."/>
            <person name="Lutzoni F."/>
            <person name="Magnuson J."/>
            <person name="Mondo S."/>
            <person name="Nolan M."/>
            <person name="Ohm R."/>
            <person name="Pangilinan J."/>
            <person name="Park H.-J."/>
            <person name="Ramirez L."/>
            <person name="Alfaro M."/>
            <person name="Sun H."/>
            <person name="Tritt A."/>
            <person name="Yoshinaga Y."/>
            <person name="Zwiers L.-H."/>
            <person name="Turgeon B."/>
            <person name="Goodwin S."/>
            <person name="Spatafora J."/>
            <person name="Crous P."/>
            <person name="Grigoriev I."/>
        </authorList>
    </citation>
    <scope>NUCLEOTIDE SEQUENCE</scope>
    <source>
        <strain evidence="5">CBS 675.92</strain>
    </source>
</reference>
<sequence>MLGFLATEGIGEYAMQAADFKPTKLSLDSLTAHGVKVQVEGDFTMDASKVKKQSVRNLGRFGTWIASEVESGPTDVDVYLPEYNDVLVGKARIPGIKVSIRNGHTTHVSFFAQLEPGSFEKIRDVANDWMDGHLSQIRLRGKAEVPIKSGLIHLGKQTVEESLVFQGHDLPTFPRYNITKLNLREAQDGHRGMGADVSIVVTNDFPVQLSVPPVAVDVLVNGCSHSDLINVGTAETAQLEVKPKKDLEVNVTGRVETLPDSLVDVCPDSAKSPLDVFLGDYMQGQDATIYVKCCKFPDPATPDWARDLLKDITVKVPFAGRDMGNLIKNFTMANVHFSLPDPFADEDSPDSKPQISAVVKVDISLPHEMNFPLNVSSVRADADIYYKGKILGKLDLEKWQHANSTRIDAHGNEGPSLLVESDIVDAPVDIVDDNVFSEVVQALIFGSKPIMMDVKADVSVKVDTPMGELAVRDIPAEGVVPVKPWNHRAQRLLTCGPAIGKHKGNNDVSAFAPKIYNLSIVDTSRTSIVLEAHANLTNPTTYSATVPYFNINVLINETIIGQAIARDVYVHPGNNTGILITIIWDPYTNSGEAGKGVGKELLSQYISGYNVSLTLQTHNGTIPSQPALGAALSNFPITLPAPSLSTPKKPDDDDSDDPDDGLGHKRTHFIRDATMHIISSTALFTLASPFNSTTLYITNLNATAYHDGHPSGKILYELPFAVPPGLSETPRLPVDWSLGSIGYDAIKKALGGTLKLSAYADVGIRIGSWTEQVWFQGGNIGANVRL</sequence>
<keyword evidence="6" id="KW-1185">Reference proteome</keyword>
<dbReference type="InterPro" id="IPR055011">
    <property type="entry name" value="Tag1_C"/>
</dbReference>
<dbReference type="Pfam" id="PF22786">
    <property type="entry name" value="Tag1_C"/>
    <property type="match status" value="1"/>
</dbReference>